<dbReference type="EMBL" id="LAZR01005071">
    <property type="protein sequence ID" value="KKN03112.1"/>
    <property type="molecule type" value="Genomic_DNA"/>
</dbReference>
<dbReference type="InterPro" id="IPR018391">
    <property type="entry name" value="PQQ_b-propeller_rpt"/>
</dbReference>
<sequence>MKKHLALAVMFGLAASLVCLAADWPQYLGPSRNAISTEKGIKRSWAKGAPDVLWTFPLGEGFGGPAVSDGKVYVLDRIGNEQDILRCLDFATGKEEWTFVYDAPGKTGRPGSRSVPAIEGNYVYTCGPFGHVHCFDKRKHKSVWKKNIWTDFTENEVPTWGIAQNPLIYDNMLILASQTQKAGVVAYNKLTGSMQWASPELPGKAGYVSPKIINIEGGNQLIMISANGAVMGMDPKTGKLLWSYEGWQCKIPVPNVTEIGDGRIFITGGYKAGSAMIKVEKESNTFVVSELYKTDEFGTHVHPAILYKGYLYGHCSTNETRDGMVCMDLGGKIMWKTHSSPLFDKGGFILADGLILSIDGNKGFLYLIEPNPDGFKKLASAKLLDTNQCWAPLALSDGKLLIRDQKQMKCVAVR</sequence>
<dbReference type="InterPro" id="IPR015943">
    <property type="entry name" value="WD40/YVTN_repeat-like_dom_sf"/>
</dbReference>
<protein>
    <recommendedName>
        <fullName evidence="1">Pyrrolo-quinoline quinone repeat domain-containing protein</fullName>
    </recommendedName>
</protein>
<comment type="caution">
    <text evidence="2">The sequence shown here is derived from an EMBL/GenBank/DDBJ whole genome shotgun (WGS) entry which is preliminary data.</text>
</comment>
<reference evidence="2" key="1">
    <citation type="journal article" date="2015" name="Nature">
        <title>Complex archaea that bridge the gap between prokaryotes and eukaryotes.</title>
        <authorList>
            <person name="Spang A."/>
            <person name="Saw J.H."/>
            <person name="Jorgensen S.L."/>
            <person name="Zaremba-Niedzwiedzka K."/>
            <person name="Martijn J."/>
            <person name="Lind A.E."/>
            <person name="van Eijk R."/>
            <person name="Schleper C."/>
            <person name="Guy L."/>
            <person name="Ettema T.J."/>
        </authorList>
    </citation>
    <scope>NUCLEOTIDE SEQUENCE</scope>
</reference>
<dbReference type="InterPro" id="IPR011047">
    <property type="entry name" value="Quinoprotein_ADH-like_sf"/>
</dbReference>
<accession>A0A0F9MUN1</accession>
<dbReference type="InterPro" id="IPR002372">
    <property type="entry name" value="PQQ_rpt_dom"/>
</dbReference>
<gene>
    <name evidence="2" type="ORF">LCGC14_1110940</name>
</gene>
<evidence type="ECO:0000259" key="1">
    <source>
        <dbReference type="Pfam" id="PF13360"/>
    </source>
</evidence>
<name>A0A0F9MUN1_9ZZZZ</name>
<evidence type="ECO:0000313" key="2">
    <source>
        <dbReference type="EMBL" id="KKN03112.1"/>
    </source>
</evidence>
<proteinExistence type="predicted"/>
<dbReference type="Gene3D" id="2.130.10.10">
    <property type="entry name" value="YVTN repeat-like/Quinoprotein amine dehydrogenase"/>
    <property type="match status" value="1"/>
</dbReference>
<dbReference type="PANTHER" id="PTHR34512">
    <property type="entry name" value="CELL SURFACE PROTEIN"/>
    <property type="match status" value="1"/>
</dbReference>
<feature type="domain" description="Pyrrolo-quinoline quinone repeat" evidence="1">
    <location>
        <begin position="84"/>
        <end position="245"/>
    </location>
</feature>
<dbReference type="SMART" id="SM00564">
    <property type="entry name" value="PQQ"/>
    <property type="match status" value="4"/>
</dbReference>
<dbReference type="PANTHER" id="PTHR34512:SF30">
    <property type="entry name" value="OUTER MEMBRANE PROTEIN ASSEMBLY FACTOR BAMB"/>
    <property type="match status" value="1"/>
</dbReference>
<dbReference type="SUPFAM" id="SSF50998">
    <property type="entry name" value="Quinoprotein alcohol dehydrogenase-like"/>
    <property type="match status" value="1"/>
</dbReference>
<organism evidence="2">
    <name type="scientific">marine sediment metagenome</name>
    <dbReference type="NCBI Taxonomy" id="412755"/>
    <lineage>
        <taxon>unclassified sequences</taxon>
        <taxon>metagenomes</taxon>
        <taxon>ecological metagenomes</taxon>
    </lineage>
</organism>
<dbReference type="Pfam" id="PF13360">
    <property type="entry name" value="PQQ_2"/>
    <property type="match status" value="1"/>
</dbReference>
<dbReference type="AlphaFoldDB" id="A0A0F9MUN1"/>